<dbReference type="SUPFAM" id="SSF57716">
    <property type="entry name" value="Glucocorticoid receptor-like (DNA-binding domain)"/>
    <property type="match status" value="1"/>
</dbReference>
<dbReference type="NCBIfam" id="NF034186">
    <property type="entry name" value="PRK14891.1-1"/>
    <property type="match status" value="1"/>
</dbReference>
<dbReference type="InterPro" id="IPR011017">
    <property type="entry name" value="TRASH_dom"/>
</dbReference>
<evidence type="ECO:0000256" key="3">
    <source>
        <dbReference type="ARBA" id="ARBA00022980"/>
    </source>
</evidence>
<proteinExistence type="inferred from homology"/>
<dbReference type="HOGENOM" id="CLU_190191_0_0_2"/>
<feature type="binding site" evidence="5">
    <location>
        <position position="32"/>
    </location>
    <ligand>
        <name>Zn(2+)</name>
        <dbReference type="ChEBI" id="CHEBI:29105"/>
    </ligand>
</feature>
<evidence type="ECO:0000256" key="4">
    <source>
        <dbReference type="ARBA" id="ARBA00023274"/>
    </source>
</evidence>
<dbReference type="KEGG" id="mls:MSLAZ_0874"/>
<dbReference type="GO" id="GO:0003735">
    <property type="term" value="F:structural constituent of ribosome"/>
    <property type="evidence" value="ECO:0007669"/>
    <property type="project" value="InterPro"/>
</dbReference>
<keyword evidence="8" id="KW-1185">Reference proteome</keyword>
<accession>A0A0E3WQS6</accession>
<gene>
    <name evidence="5" type="primary">rpl24e</name>
    <name evidence="7" type="ORF">MSLAZ_0874</name>
</gene>
<sequence>MEQRKCYFCGQMLEPGTGKLYVKKDGSTYFLCSSKCVSNFALGRLPRRTEWTEKGKLQLKKTIQLKKA</sequence>
<comment type="cofactor">
    <cofactor evidence="5">
        <name>Zn(2+)</name>
        <dbReference type="ChEBI" id="CHEBI:29105"/>
    </cofactor>
    <text evidence="5">Binds 1 zinc ion per subunit.</text>
</comment>
<feature type="binding site" evidence="5">
    <location>
        <position position="9"/>
    </location>
    <ligand>
        <name>Zn(2+)</name>
        <dbReference type="ChEBI" id="CHEBI:29105"/>
    </ligand>
</feature>
<dbReference type="SMART" id="SM00746">
    <property type="entry name" value="TRASH"/>
    <property type="match status" value="1"/>
</dbReference>
<dbReference type="Proteomes" id="UP000033072">
    <property type="component" value="Chromosome"/>
</dbReference>
<evidence type="ECO:0000313" key="8">
    <source>
        <dbReference type="Proteomes" id="UP000033072"/>
    </source>
</evidence>
<name>A0A0E3WQS6_9EURY</name>
<keyword evidence="4 5" id="KW-0687">Ribonucleoprotein</keyword>
<feature type="zinc finger region" description="C4-type" evidence="5">
    <location>
        <begin position="6"/>
        <end position="36"/>
    </location>
</feature>
<reference evidence="7 8" key="1">
    <citation type="submission" date="2014-07" db="EMBL/GenBank/DDBJ databases">
        <title>Methanogenic archaea and the global carbon cycle.</title>
        <authorList>
            <person name="Henriksen J.R."/>
            <person name="Luke J."/>
            <person name="Reinhart S."/>
            <person name="Benedict M.N."/>
            <person name="Youngblut N.D."/>
            <person name="Metcalf M.E."/>
            <person name="Whitaker R.J."/>
            <person name="Metcalf W.W."/>
        </authorList>
    </citation>
    <scope>NUCLEOTIDE SEQUENCE [LARGE SCALE GENOMIC DNA]</scope>
    <source>
        <strain evidence="7 8">Z-7289</strain>
    </source>
</reference>
<keyword evidence="5" id="KW-0694">RNA-binding</keyword>
<keyword evidence="5" id="KW-0479">Metal-binding</keyword>
<dbReference type="RefSeq" id="WP_048124903.1">
    <property type="nucleotide sequence ID" value="NZ_CP009515.1"/>
</dbReference>
<dbReference type="HAMAP" id="MF_00773">
    <property type="entry name" value="Ribosomal_eL24"/>
    <property type="match status" value="1"/>
</dbReference>
<feature type="binding site" evidence="5">
    <location>
        <position position="36"/>
    </location>
    <ligand>
        <name>Zn(2+)</name>
        <dbReference type="ChEBI" id="CHEBI:29105"/>
    </ligand>
</feature>
<dbReference type="InterPro" id="IPR000988">
    <property type="entry name" value="Ribosomal_eL24-rel_N"/>
</dbReference>
<keyword evidence="3 5" id="KW-0689">Ribosomal protein</keyword>
<dbReference type="GO" id="GO:0019843">
    <property type="term" value="F:rRNA binding"/>
    <property type="evidence" value="ECO:0007669"/>
    <property type="project" value="UniProtKB-UniRule"/>
</dbReference>
<dbReference type="InterPro" id="IPR038630">
    <property type="entry name" value="L24e/L24_sf"/>
</dbReference>
<dbReference type="GO" id="GO:0006412">
    <property type="term" value="P:translation"/>
    <property type="evidence" value="ECO:0007669"/>
    <property type="project" value="UniProtKB-UniRule"/>
</dbReference>
<dbReference type="GO" id="GO:0008270">
    <property type="term" value="F:zinc ion binding"/>
    <property type="evidence" value="ECO:0007669"/>
    <property type="project" value="UniProtKB-UniRule"/>
</dbReference>
<comment type="similarity">
    <text evidence="1 5">Belongs to the eukaryotic ribosomal protein eL24 family.</text>
</comment>
<keyword evidence="5" id="KW-0862">Zinc</keyword>
<dbReference type="GO" id="GO:0005840">
    <property type="term" value="C:ribosome"/>
    <property type="evidence" value="ECO:0007669"/>
    <property type="project" value="UniProtKB-KW"/>
</dbReference>
<feature type="binding site" evidence="5">
    <location>
        <position position="6"/>
    </location>
    <ligand>
        <name>Zn(2+)</name>
        <dbReference type="ChEBI" id="CHEBI:29105"/>
    </ligand>
</feature>
<keyword evidence="5" id="KW-0699">rRNA-binding</keyword>
<organism evidence="7 8">
    <name type="scientific">Methanosarcina lacustris Z-7289</name>
    <dbReference type="NCBI Taxonomy" id="1434111"/>
    <lineage>
        <taxon>Archaea</taxon>
        <taxon>Methanobacteriati</taxon>
        <taxon>Methanobacteriota</taxon>
        <taxon>Stenosarchaea group</taxon>
        <taxon>Methanomicrobia</taxon>
        <taxon>Methanosarcinales</taxon>
        <taxon>Methanosarcinaceae</taxon>
        <taxon>Methanosarcina</taxon>
    </lineage>
</organism>
<dbReference type="AlphaFoldDB" id="A0A0E3WQS6"/>
<protein>
    <recommendedName>
        <fullName evidence="5">Large ribosomal subunit protein eL24</fullName>
    </recommendedName>
</protein>
<dbReference type="OrthoDB" id="55506at2157"/>
<dbReference type="GeneID" id="24805586"/>
<dbReference type="Gene3D" id="2.30.170.20">
    <property type="entry name" value="Ribosomal protein L24e"/>
    <property type="match status" value="1"/>
</dbReference>
<dbReference type="InterPro" id="IPR023442">
    <property type="entry name" value="Ribosomal_eL24_CS"/>
</dbReference>
<comment type="function">
    <text evidence="5">Binds to the 23S rRNA.</text>
</comment>
<dbReference type="EMBL" id="CP009515">
    <property type="protein sequence ID" value="AKB74135.1"/>
    <property type="molecule type" value="Genomic_DNA"/>
</dbReference>
<evidence type="ECO:0000259" key="6">
    <source>
        <dbReference type="SMART" id="SM00746"/>
    </source>
</evidence>
<evidence type="ECO:0000256" key="5">
    <source>
        <dbReference type="HAMAP-Rule" id="MF_00773"/>
    </source>
</evidence>
<dbReference type="STRING" id="1434111.MSLAZ_0874"/>
<dbReference type="CDD" id="cd00472">
    <property type="entry name" value="Ribosomal_L24e_L24"/>
    <property type="match status" value="1"/>
</dbReference>
<dbReference type="PATRIC" id="fig|1434111.4.peg.1121"/>
<keyword evidence="2 5" id="KW-0863">Zinc-finger</keyword>
<comment type="subunit">
    <text evidence="5">Part of the 50S ribosomal subunit. Forms a cluster with proteins L3 and L14.</text>
</comment>
<dbReference type="GO" id="GO:1990904">
    <property type="term" value="C:ribonucleoprotein complex"/>
    <property type="evidence" value="ECO:0007669"/>
    <property type="project" value="UniProtKB-KW"/>
</dbReference>
<dbReference type="Pfam" id="PF01246">
    <property type="entry name" value="Ribosomal_L24e"/>
    <property type="match status" value="1"/>
</dbReference>
<dbReference type="InterPro" id="IPR055345">
    <property type="entry name" value="Ribosomal_eL24-rel_arc"/>
</dbReference>
<evidence type="ECO:0000256" key="1">
    <source>
        <dbReference type="ARBA" id="ARBA00005647"/>
    </source>
</evidence>
<dbReference type="PROSITE" id="PS01073">
    <property type="entry name" value="RIBOSOMAL_L24E"/>
    <property type="match status" value="1"/>
</dbReference>
<feature type="domain" description="TRASH" evidence="6">
    <location>
        <begin position="6"/>
        <end position="44"/>
    </location>
</feature>
<evidence type="ECO:0000313" key="7">
    <source>
        <dbReference type="EMBL" id="AKB74135.1"/>
    </source>
</evidence>
<evidence type="ECO:0000256" key="2">
    <source>
        <dbReference type="ARBA" id="ARBA00022771"/>
    </source>
</evidence>